<evidence type="ECO:0000313" key="2">
    <source>
        <dbReference type="EMBL" id="MBB6520484.1"/>
    </source>
</evidence>
<dbReference type="RefSeq" id="WP_166851080.1">
    <property type="nucleotide sequence ID" value="NZ_JAAONY010000001.1"/>
</dbReference>
<name>A0A7X0JRL0_9GAMM</name>
<dbReference type="Proteomes" id="UP000528457">
    <property type="component" value="Unassembled WGS sequence"/>
</dbReference>
<dbReference type="InParanoid" id="A0A7X0JRL0"/>
<proteinExistence type="predicted"/>
<dbReference type="EMBL" id="JACHHT010000001">
    <property type="protein sequence ID" value="MBB6520484.1"/>
    <property type="molecule type" value="Genomic_DNA"/>
</dbReference>
<gene>
    <name evidence="2" type="ORF">HNR48_000762</name>
</gene>
<feature type="transmembrane region" description="Helical" evidence="1">
    <location>
        <begin position="21"/>
        <end position="40"/>
    </location>
</feature>
<protein>
    <submittedName>
        <fullName evidence="2">CHASE2 domain-containing sensor protein</fullName>
    </submittedName>
</protein>
<keyword evidence="3" id="KW-1185">Reference proteome</keyword>
<evidence type="ECO:0000313" key="3">
    <source>
        <dbReference type="Proteomes" id="UP000528457"/>
    </source>
</evidence>
<evidence type="ECO:0000256" key="1">
    <source>
        <dbReference type="SAM" id="Phobius"/>
    </source>
</evidence>
<reference evidence="2 3" key="1">
    <citation type="submission" date="2020-08" db="EMBL/GenBank/DDBJ databases">
        <title>Genomic Encyclopedia of Type Strains, Phase IV (KMG-IV): sequencing the most valuable type-strain genomes for metagenomic binning, comparative biology and taxonomic classification.</title>
        <authorList>
            <person name="Goeker M."/>
        </authorList>
    </citation>
    <scope>NUCLEOTIDE SEQUENCE [LARGE SCALE GENOMIC DNA]</scope>
    <source>
        <strain evidence="2 3">DSM 22368</strain>
    </source>
</reference>
<dbReference type="GO" id="GO:0005840">
    <property type="term" value="C:ribosome"/>
    <property type="evidence" value="ECO:0007669"/>
    <property type="project" value="InterPro"/>
</dbReference>
<dbReference type="InterPro" id="IPR018130">
    <property type="entry name" value="Ribosomal_uS2_CS"/>
</dbReference>
<comment type="caution">
    <text evidence="2">The sequence shown here is derived from an EMBL/GenBank/DDBJ whole genome shotgun (WGS) entry which is preliminary data.</text>
</comment>
<dbReference type="AlphaFoldDB" id="A0A7X0JRL0"/>
<sequence>MMQVHNALQDLADGPRMLFRSAHIYTLLMATVHLGLAAIGPIWRPLYWPMILASGLCIIGLLLVSYGFFVESFVTDLNRPLLKMGLFAVFGATVLLAANAISHNLGLGKTGGNNP</sequence>
<dbReference type="PROSITE" id="PS00962">
    <property type="entry name" value="RIBOSOMAL_S2_1"/>
    <property type="match status" value="1"/>
</dbReference>
<feature type="transmembrane region" description="Helical" evidence="1">
    <location>
        <begin position="81"/>
        <end position="101"/>
    </location>
</feature>
<organism evidence="2 3">
    <name type="scientific">Pseudoteredinibacter isoporae</name>
    <dbReference type="NCBI Taxonomy" id="570281"/>
    <lineage>
        <taxon>Bacteria</taxon>
        <taxon>Pseudomonadati</taxon>
        <taxon>Pseudomonadota</taxon>
        <taxon>Gammaproteobacteria</taxon>
        <taxon>Cellvibrionales</taxon>
        <taxon>Cellvibrionaceae</taxon>
        <taxon>Pseudoteredinibacter</taxon>
    </lineage>
</organism>
<accession>A0A7X0JRL0</accession>
<dbReference type="GO" id="GO:0006412">
    <property type="term" value="P:translation"/>
    <property type="evidence" value="ECO:0007669"/>
    <property type="project" value="InterPro"/>
</dbReference>
<dbReference type="GO" id="GO:0003735">
    <property type="term" value="F:structural constituent of ribosome"/>
    <property type="evidence" value="ECO:0007669"/>
    <property type="project" value="InterPro"/>
</dbReference>
<keyword evidence="1" id="KW-1133">Transmembrane helix</keyword>
<feature type="transmembrane region" description="Helical" evidence="1">
    <location>
        <begin position="46"/>
        <end position="69"/>
    </location>
</feature>
<keyword evidence="1" id="KW-0812">Transmembrane</keyword>
<keyword evidence="1" id="KW-0472">Membrane</keyword>